<feature type="region of interest" description="Disordered" evidence="1">
    <location>
        <begin position="133"/>
        <end position="160"/>
    </location>
</feature>
<evidence type="ECO:0000313" key="2">
    <source>
        <dbReference type="EMBL" id="OWP01396.1"/>
    </source>
</evidence>
<name>A0A218Z2C2_9HELO</name>
<organism evidence="2 3">
    <name type="scientific">Diplocarpon coronariae</name>
    <dbReference type="NCBI Taxonomy" id="2795749"/>
    <lineage>
        <taxon>Eukaryota</taxon>
        <taxon>Fungi</taxon>
        <taxon>Dikarya</taxon>
        <taxon>Ascomycota</taxon>
        <taxon>Pezizomycotina</taxon>
        <taxon>Leotiomycetes</taxon>
        <taxon>Helotiales</taxon>
        <taxon>Drepanopezizaceae</taxon>
        <taxon>Diplocarpon</taxon>
    </lineage>
</organism>
<gene>
    <name evidence="2" type="ORF">B2J93_2806</name>
</gene>
<feature type="region of interest" description="Disordered" evidence="1">
    <location>
        <begin position="1"/>
        <end position="29"/>
    </location>
</feature>
<dbReference type="EMBL" id="MZNU01000279">
    <property type="protein sequence ID" value="OWP01396.1"/>
    <property type="molecule type" value="Genomic_DNA"/>
</dbReference>
<reference evidence="2 3" key="1">
    <citation type="submission" date="2017-04" db="EMBL/GenBank/DDBJ databases">
        <title>Draft genome sequence of Marssonina coronaria NL1: causal agent of apple blotch.</title>
        <authorList>
            <person name="Cheng Q."/>
        </authorList>
    </citation>
    <scope>NUCLEOTIDE SEQUENCE [LARGE SCALE GENOMIC DNA]</scope>
    <source>
        <strain evidence="2 3">NL1</strain>
    </source>
</reference>
<keyword evidence="3" id="KW-1185">Reference proteome</keyword>
<protein>
    <submittedName>
        <fullName evidence="2">Major facilitator transporter</fullName>
    </submittedName>
</protein>
<dbReference type="AlphaFoldDB" id="A0A218Z2C2"/>
<comment type="caution">
    <text evidence="2">The sequence shown here is derived from an EMBL/GenBank/DDBJ whole genome shotgun (WGS) entry which is preliminary data.</text>
</comment>
<sequence length="211" mass="23805">MRQPYDIPIEKRDRRGRKREGQKQQQGLPVEVMKKKRMRWRGIHPRPMHHEGGRVDSTCPGRALDSGKAPCWIATSADEEATARSRNFFSLAAAVPRQPLLAIEFGGRPSRRHFVGGGGLDVCTCHGMKRRCDERPRDSAEDDEAVEDKPQFGGASSHASSPDRLEVLLVGLVPSFWGESREDAVSEAKKQRLPLFWRGARLSALAMRRRR</sequence>
<evidence type="ECO:0000256" key="1">
    <source>
        <dbReference type="SAM" id="MobiDB-lite"/>
    </source>
</evidence>
<dbReference type="Proteomes" id="UP000242519">
    <property type="component" value="Unassembled WGS sequence"/>
</dbReference>
<evidence type="ECO:0000313" key="3">
    <source>
        <dbReference type="Proteomes" id="UP000242519"/>
    </source>
</evidence>
<proteinExistence type="predicted"/>
<accession>A0A218Z2C2</accession>
<dbReference type="InParanoid" id="A0A218Z2C2"/>